<dbReference type="PROSITE" id="PS00065">
    <property type="entry name" value="D_2_HYDROXYACID_DH_1"/>
    <property type="match status" value="1"/>
</dbReference>
<dbReference type="Pfam" id="PF00389">
    <property type="entry name" value="2-Hacid_dh"/>
    <property type="match status" value="1"/>
</dbReference>
<dbReference type="InterPro" id="IPR029752">
    <property type="entry name" value="D-isomer_DH_CS1"/>
</dbReference>
<dbReference type="Pfam" id="PF02826">
    <property type="entry name" value="2-Hacid_dh_C"/>
    <property type="match status" value="1"/>
</dbReference>
<keyword evidence="3 5" id="KW-0560">Oxidoreductase</keyword>
<evidence type="ECO:0000259" key="7">
    <source>
        <dbReference type="Pfam" id="PF02826"/>
    </source>
</evidence>
<keyword evidence="9" id="KW-1185">Reference proteome</keyword>
<evidence type="ECO:0000256" key="5">
    <source>
        <dbReference type="RuleBase" id="RU003719"/>
    </source>
</evidence>
<comment type="similarity">
    <text evidence="1 5">Belongs to the D-isomer specific 2-hydroxyacid dehydrogenase family.</text>
</comment>
<dbReference type="SUPFAM" id="SSF51735">
    <property type="entry name" value="NAD(P)-binding Rossmann-fold domains"/>
    <property type="match status" value="1"/>
</dbReference>
<evidence type="ECO:0000259" key="6">
    <source>
        <dbReference type="Pfam" id="PF00389"/>
    </source>
</evidence>
<dbReference type="InterPro" id="IPR006139">
    <property type="entry name" value="D-isomer_2_OHA_DH_cat_dom"/>
</dbReference>
<dbReference type="PROSITE" id="PS00671">
    <property type="entry name" value="D_2_HYDROXYACID_DH_3"/>
    <property type="match status" value="1"/>
</dbReference>
<feature type="domain" description="D-isomer specific 2-hydroxyacid dehydrogenase catalytic" evidence="6">
    <location>
        <begin position="34"/>
        <end position="322"/>
    </location>
</feature>
<evidence type="ECO:0000313" key="9">
    <source>
        <dbReference type="Proteomes" id="UP000017746"/>
    </source>
</evidence>
<dbReference type="KEGG" id="afs:AFR_32155"/>
<proteinExistence type="inferred from homology"/>
<dbReference type="HOGENOM" id="CLU_019796_1_3_11"/>
<dbReference type="AlphaFoldDB" id="U5W6C5"/>
<keyword evidence="4" id="KW-0520">NAD</keyword>
<reference evidence="8 9" key="1">
    <citation type="journal article" date="2014" name="J. Biotechnol.">
        <title>Complete genome sequence of the actinobacterium Actinoplanes friuliensis HAG 010964, producer of the lipopeptide antibiotic friulimycin.</title>
        <authorList>
            <person name="Ruckert C."/>
            <person name="Szczepanowski R."/>
            <person name="Albersmeier A."/>
            <person name="Goesmann A."/>
            <person name="Fischer N."/>
            <person name="Steinkamper A."/>
            <person name="Puhler A."/>
            <person name="Biener R."/>
            <person name="Schwartz D."/>
            <person name="Kalinowski J."/>
        </authorList>
    </citation>
    <scope>NUCLEOTIDE SEQUENCE [LARGE SCALE GENOMIC DNA]</scope>
    <source>
        <strain evidence="8 9">DSM 7358</strain>
    </source>
</reference>
<evidence type="ECO:0000313" key="8">
    <source>
        <dbReference type="EMBL" id="AGZ44689.1"/>
    </source>
</evidence>
<dbReference type="InterPro" id="IPR006140">
    <property type="entry name" value="D-isomer_DH_NAD-bd"/>
</dbReference>
<dbReference type="GO" id="GO:0051287">
    <property type="term" value="F:NAD binding"/>
    <property type="evidence" value="ECO:0007669"/>
    <property type="project" value="InterPro"/>
</dbReference>
<feature type="domain" description="D-isomer specific 2-hydroxyacid dehydrogenase NAD-binding" evidence="7">
    <location>
        <begin position="123"/>
        <end position="295"/>
    </location>
</feature>
<organism evidence="8 9">
    <name type="scientific">Actinoplanes friuliensis DSM 7358</name>
    <dbReference type="NCBI Taxonomy" id="1246995"/>
    <lineage>
        <taxon>Bacteria</taxon>
        <taxon>Bacillati</taxon>
        <taxon>Actinomycetota</taxon>
        <taxon>Actinomycetes</taxon>
        <taxon>Micromonosporales</taxon>
        <taxon>Micromonosporaceae</taxon>
        <taxon>Actinoplanes</taxon>
    </lineage>
</organism>
<dbReference type="InterPro" id="IPR029753">
    <property type="entry name" value="D-isomer_DH_CS"/>
</dbReference>
<dbReference type="PANTHER" id="PTHR42789">
    <property type="entry name" value="D-ISOMER SPECIFIC 2-HYDROXYACID DEHYDROGENASE FAMILY PROTEIN (AFU_ORTHOLOGUE AFUA_6G10090)"/>
    <property type="match status" value="1"/>
</dbReference>
<dbReference type="PANTHER" id="PTHR42789:SF1">
    <property type="entry name" value="D-ISOMER SPECIFIC 2-HYDROXYACID DEHYDROGENASE FAMILY PROTEIN (AFU_ORTHOLOGUE AFUA_6G10090)"/>
    <property type="match status" value="1"/>
</dbReference>
<dbReference type="InterPro" id="IPR036291">
    <property type="entry name" value="NAD(P)-bd_dom_sf"/>
</dbReference>
<evidence type="ECO:0000256" key="4">
    <source>
        <dbReference type="ARBA" id="ARBA00023027"/>
    </source>
</evidence>
<protein>
    <submittedName>
        <fullName evidence="8">Phosphoglycerate dehydrogenase-like oxidoreductase</fullName>
    </submittedName>
</protein>
<dbReference type="PATRIC" id="fig|1246995.3.peg.6510"/>
<sequence>MLRAYREGMKIVVLDDYQGVARELGPFDTLTGDQVEVLREHVDDQDELVEALRGAEVVVAMRERTAFPAGLFDRLPDLRLLVTTGMLNAAIDLAAAAEHGVTVSGTVMSGSAKSSNTAELTWALILACRRHVVAEDRALRNGRWQTTLGTDLAGSTLAVLGLGRLGTQVARIGQAFDTRVIAWSHNLTPERAAEAGATWVPREQLFADADVLTVHLKLSERSTGLIGAPELAAMKTTAILVNTSRGPIVDETALVAALTTGSIAGAGLDVYDTEPLPAGNPLRGAPNTVLLPHLGYVTEAGYRTMFQQVVEDIAAWRSGSPVRVLTA</sequence>
<dbReference type="SUPFAM" id="SSF52283">
    <property type="entry name" value="Formate/glycerate dehydrogenase catalytic domain-like"/>
    <property type="match status" value="1"/>
</dbReference>
<evidence type="ECO:0000256" key="1">
    <source>
        <dbReference type="ARBA" id="ARBA00005854"/>
    </source>
</evidence>
<dbReference type="InterPro" id="IPR050857">
    <property type="entry name" value="D-2-hydroxyacid_DH"/>
</dbReference>
<dbReference type="CDD" id="cd12169">
    <property type="entry name" value="PGDH_like_1"/>
    <property type="match status" value="1"/>
</dbReference>
<gene>
    <name evidence="8" type="ORF">AFR_32155</name>
</gene>
<accession>U5W6C5</accession>
<name>U5W6C5_9ACTN</name>
<evidence type="ECO:0000256" key="3">
    <source>
        <dbReference type="ARBA" id="ARBA00023002"/>
    </source>
</evidence>
<dbReference type="FunFam" id="3.40.50.720:FF:000203">
    <property type="entry name" value="D-3-phosphoglycerate dehydrogenase (SerA)"/>
    <property type="match status" value="1"/>
</dbReference>
<dbReference type="GO" id="GO:0008652">
    <property type="term" value="P:amino acid biosynthetic process"/>
    <property type="evidence" value="ECO:0007669"/>
    <property type="project" value="UniProtKB-KW"/>
</dbReference>
<dbReference type="EMBL" id="CP006272">
    <property type="protein sequence ID" value="AGZ44689.1"/>
    <property type="molecule type" value="Genomic_DNA"/>
</dbReference>
<dbReference type="Proteomes" id="UP000017746">
    <property type="component" value="Chromosome"/>
</dbReference>
<dbReference type="STRING" id="1246995.AFR_32155"/>
<evidence type="ECO:0000256" key="2">
    <source>
        <dbReference type="ARBA" id="ARBA00022605"/>
    </source>
</evidence>
<dbReference type="eggNOG" id="COG1052">
    <property type="taxonomic scope" value="Bacteria"/>
</dbReference>
<dbReference type="GO" id="GO:0016616">
    <property type="term" value="F:oxidoreductase activity, acting on the CH-OH group of donors, NAD or NADP as acceptor"/>
    <property type="evidence" value="ECO:0007669"/>
    <property type="project" value="InterPro"/>
</dbReference>
<keyword evidence="2" id="KW-0028">Amino-acid biosynthesis</keyword>
<dbReference type="Gene3D" id="3.40.50.720">
    <property type="entry name" value="NAD(P)-binding Rossmann-like Domain"/>
    <property type="match status" value="2"/>
</dbReference>